<evidence type="ECO:0000256" key="1">
    <source>
        <dbReference type="SAM" id="Phobius"/>
    </source>
</evidence>
<dbReference type="EMBL" id="MHPU01000018">
    <property type="protein sequence ID" value="OGZ88662.1"/>
    <property type="molecule type" value="Genomic_DNA"/>
</dbReference>
<gene>
    <name evidence="2" type="ORF">A2561_02355</name>
</gene>
<feature type="transmembrane region" description="Helical" evidence="1">
    <location>
        <begin position="114"/>
        <end position="133"/>
    </location>
</feature>
<sequence>MNFVHWLVILSVVISVSGSFAYIKDTLKGKSKPNRVSWFLWALAPFVATGAAIYSGADLWATVRIFTSGFLPLIVFIASFFNKQSYWKLNIFDLICGFFSVLALIVWAVTNSPITAILLVVIGDGFASLPTILKAWKYPETETGITFVMSLVATIIILPSIPIWNIQNSAFQVYLLLVNVVIIFSIYRKRIFKNKVN</sequence>
<feature type="transmembrane region" description="Helical" evidence="1">
    <location>
        <begin position="63"/>
        <end position="82"/>
    </location>
</feature>
<feature type="transmembrane region" description="Helical" evidence="1">
    <location>
        <begin position="6"/>
        <end position="24"/>
    </location>
</feature>
<feature type="transmembrane region" description="Helical" evidence="1">
    <location>
        <begin position="89"/>
        <end position="108"/>
    </location>
</feature>
<keyword evidence="1" id="KW-1133">Transmembrane helix</keyword>
<comment type="caution">
    <text evidence="2">The sequence shown here is derived from an EMBL/GenBank/DDBJ whole genome shotgun (WGS) entry which is preliminary data.</text>
</comment>
<keyword evidence="1" id="KW-0472">Membrane</keyword>
<protein>
    <submittedName>
        <fullName evidence="2">Uncharacterized protein</fullName>
    </submittedName>
</protein>
<name>A0A1G2JNJ8_9BACT</name>
<dbReference type="Proteomes" id="UP000178935">
    <property type="component" value="Unassembled WGS sequence"/>
</dbReference>
<reference evidence="2 3" key="1">
    <citation type="journal article" date="2016" name="Nat. Commun.">
        <title>Thousands of microbial genomes shed light on interconnected biogeochemical processes in an aquifer system.</title>
        <authorList>
            <person name="Anantharaman K."/>
            <person name="Brown C.T."/>
            <person name="Hug L.A."/>
            <person name="Sharon I."/>
            <person name="Castelle C.J."/>
            <person name="Probst A.J."/>
            <person name="Thomas B.C."/>
            <person name="Singh A."/>
            <person name="Wilkins M.J."/>
            <person name="Karaoz U."/>
            <person name="Brodie E.L."/>
            <person name="Williams K.H."/>
            <person name="Hubbard S.S."/>
            <person name="Banfield J.F."/>
        </authorList>
    </citation>
    <scope>NUCLEOTIDE SEQUENCE [LARGE SCALE GENOMIC DNA]</scope>
</reference>
<evidence type="ECO:0000313" key="3">
    <source>
        <dbReference type="Proteomes" id="UP000178935"/>
    </source>
</evidence>
<feature type="transmembrane region" description="Helical" evidence="1">
    <location>
        <begin position="145"/>
        <end position="164"/>
    </location>
</feature>
<evidence type="ECO:0000313" key="2">
    <source>
        <dbReference type="EMBL" id="OGZ88662.1"/>
    </source>
</evidence>
<dbReference type="AlphaFoldDB" id="A0A1G2JNJ8"/>
<keyword evidence="1" id="KW-0812">Transmembrane</keyword>
<feature type="transmembrane region" description="Helical" evidence="1">
    <location>
        <begin position="36"/>
        <end position="57"/>
    </location>
</feature>
<organism evidence="2 3">
    <name type="scientific">Candidatus Staskawiczbacteria bacterium RIFOXYD1_FULL_32_13</name>
    <dbReference type="NCBI Taxonomy" id="1802234"/>
    <lineage>
        <taxon>Bacteria</taxon>
        <taxon>Candidatus Staskawicziibacteriota</taxon>
    </lineage>
</organism>
<feature type="transmembrane region" description="Helical" evidence="1">
    <location>
        <begin position="170"/>
        <end position="187"/>
    </location>
</feature>
<accession>A0A1G2JNJ8</accession>
<proteinExistence type="predicted"/>